<gene>
    <name evidence="7" type="ORF">Taro_021069</name>
</gene>
<evidence type="ECO:0000259" key="6">
    <source>
        <dbReference type="PROSITE" id="PS51999"/>
    </source>
</evidence>
<evidence type="ECO:0000256" key="4">
    <source>
        <dbReference type="PROSITE-ProRule" id="PRU01343"/>
    </source>
</evidence>
<dbReference type="InterPro" id="IPR010666">
    <property type="entry name" value="Znf_GRF"/>
</dbReference>
<dbReference type="Proteomes" id="UP000652761">
    <property type="component" value="Unassembled WGS sequence"/>
</dbReference>
<evidence type="ECO:0000313" key="8">
    <source>
        <dbReference type="Proteomes" id="UP000652761"/>
    </source>
</evidence>
<feature type="compositionally biased region" description="Pro residues" evidence="5">
    <location>
        <begin position="116"/>
        <end position="127"/>
    </location>
</feature>
<evidence type="ECO:0000256" key="5">
    <source>
        <dbReference type="SAM" id="MobiDB-lite"/>
    </source>
</evidence>
<dbReference type="EMBL" id="NMUH01001062">
    <property type="protein sequence ID" value="MQL88506.1"/>
    <property type="molecule type" value="Genomic_DNA"/>
</dbReference>
<feature type="region of interest" description="Disordered" evidence="5">
    <location>
        <begin position="1"/>
        <end position="66"/>
    </location>
</feature>
<evidence type="ECO:0000313" key="7">
    <source>
        <dbReference type="EMBL" id="MQL88506.1"/>
    </source>
</evidence>
<accession>A0A843V0D9</accession>
<evidence type="ECO:0000256" key="3">
    <source>
        <dbReference type="ARBA" id="ARBA00022833"/>
    </source>
</evidence>
<keyword evidence="8" id="KW-1185">Reference proteome</keyword>
<sequence>MAISMEHKNAASDASEVGEGNNISSVSPGTPAQNPTTSIIFQGWKPPAQQQSSSDRPSPLFGSATFGSSAASTLFGAAPLSSQETGPNGSNARPSGTFQFPPCSRQMPSLSFGQEAPPPPCPEPPSDSPTEGKGKPAAPTLFSGGLFSSPSPAMPGFTSFASSSAPEMFQFPPQASPPASGSNPPPVFPSFGGSTPAFGCFIGGATVPAFGGSTGGAAGASSPAFGCSTRAIGGSTASAQAFGCSSSATTSPAFGCPQVQSLFATPATATRTAGPCSFTINSPGVPAGLSNGFNQVQWTMPGSTHPWANPLPLNAKRCYCGKVAGVRFSNTTDGTLGLFYCCPDYNEEAIRNGTQDRNYCTYTEWSNGFSLVRKCYCGKVAVLQKSDMFGTWGKLFYSCPEYREKEVVFGRCNRRHCSYIEWSSSSSAPAPAPVQLFG</sequence>
<feature type="compositionally biased region" description="Polar residues" evidence="5">
    <location>
        <begin position="21"/>
        <end position="40"/>
    </location>
</feature>
<reference evidence="7" key="1">
    <citation type="submission" date="2017-07" db="EMBL/GenBank/DDBJ databases">
        <title>Taro Niue Genome Assembly and Annotation.</title>
        <authorList>
            <person name="Atibalentja N."/>
            <person name="Keating K."/>
            <person name="Fields C.J."/>
        </authorList>
    </citation>
    <scope>NUCLEOTIDE SEQUENCE</scope>
    <source>
        <strain evidence="7">Niue_2</strain>
        <tissue evidence="7">Leaf</tissue>
    </source>
</reference>
<keyword evidence="3" id="KW-0862">Zinc</keyword>
<organism evidence="7 8">
    <name type="scientific">Colocasia esculenta</name>
    <name type="common">Wild taro</name>
    <name type="synonym">Arum esculentum</name>
    <dbReference type="NCBI Taxonomy" id="4460"/>
    <lineage>
        <taxon>Eukaryota</taxon>
        <taxon>Viridiplantae</taxon>
        <taxon>Streptophyta</taxon>
        <taxon>Embryophyta</taxon>
        <taxon>Tracheophyta</taxon>
        <taxon>Spermatophyta</taxon>
        <taxon>Magnoliopsida</taxon>
        <taxon>Liliopsida</taxon>
        <taxon>Araceae</taxon>
        <taxon>Aroideae</taxon>
        <taxon>Colocasieae</taxon>
        <taxon>Colocasia</taxon>
    </lineage>
</organism>
<keyword evidence="2 4" id="KW-0863">Zinc-finger</keyword>
<dbReference type="AlphaFoldDB" id="A0A843V0D9"/>
<feature type="compositionally biased region" description="Polar residues" evidence="5">
    <location>
        <begin position="80"/>
        <end position="98"/>
    </location>
</feature>
<evidence type="ECO:0000256" key="1">
    <source>
        <dbReference type="ARBA" id="ARBA00022723"/>
    </source>
</evidence>
<feature type="domain" description="GRF-type" evidence="6">
    <location>
        <begin position="375"/>
        <end position="426"/>
    </location>
</feature>
<feature type="compositionally biased region" description="Low complexity" evidence="5">
    <location>
        <begin position="169"/>
        <end position="182"/>
    </location>
</feature>
<proteinExistence type="predicted"/>
<dbReference type="GO" id="GO:0008270">
    <property type="term" value="F:zinc ion binding"/>
    <property type="evidence" value="ECO:0007669"/>
    <property type="project" value="UniProtKB-KW"/>
</dbReference>
<protein>
    <recommendedName>
        <fullName evidence="6">GRF-type domain-containing protein</fullName>
    </recommendedName>
</protein>
<keyword evidence="1" id="KW-0479">Metal-binding</keyword>
<dbReference type="PROSITE" id="PS51999">
    <property type="entry name" value="ZF_GRF"/>
    <property type="match status" value="1"/>
</dbReference>
<evidence type="ECO:0000256" key="2">
    <source>
        <dbReference type="ARBA" id="ARBA00022771"/>
    </source>
</evidence>
<feature type="compositionally biased region" description="Basic and acidic residues" evidence="5">
    <location>
        <begin position="1"/>
        <end position="10"/>
    </location>
</feature>
<feature type="region of interest" description="Disordered" evidence="5">
    <location>
        <begin position="168"/>
        <end position="188"/>
    </location>
</feature>
<name>A0A843V0D9_COLES</name>
<feature type="region of interest" description="Disordered" evidence="5">
    <location>
        <begin position="79"/>
        <end position="148"/>
    </location>
</feature>
<comment type="caution">
    <text evidence="7">The sequence shown here is derived from an EMBL/GenBank/DDBJ whole genome shotgun (WGS) entry which is preliminary data.</text>
</comment>